<dbReference type="SUPFAM" id="SSF64076">
    <property type="entry name" value="MTH938-like"/>
    <property type="match status" value="1"/>
</dbReference>
<gene>
    <name evidence="1" type="ORF">BEN30_05070</name>
</gene>
<dbReference type="Proteomes" id="UP000095347">
    <property type="component" value="Unassembled WGS sequence"/>
</dbReference>
<dbReference type="EMBL" id="MCGG01000010">
    <property type="protein sequence ID" value="OEJ68883.1"/>
    <property type="molecule type" value="Genomic_DNA"/>
</dbReference>
<dbReference type="RefSeq" id="WP_069956950.1">
    <property type="nucleotide sequence ID" value="NZ_MCGG01000010.1"/>
</dbReference>
<dbReference type="PANTHER" id="PTHR21192:SF2">
    <property type="entry name" value="NADH DEHYDROGENASE [UBIQUINONE] 1 ALPHA SUBCOMPLEX ASSEMBLY FACTOR 3"/>
    <property type="match status" value="1"/>
</dbReference>
<dbReference type="Gene3D" id="3.40.1230.10">
    <property type="entry name" value="MTH938-like"/>
    <property type="match status" value="1"/>
</dbReference>
<dbReference type="STRING" id="28181.BEN30_05070"/>
<name>A0A1E5QAD3_9PROT</name>
<protein>
    <recommendedName>
        <fullName evidence="3">NADH dehydrogenase [ubiquinone] 1 alpha subcomplex assembly factor 3</fullName>
    </recommendedName>
</protein>
<keyword evidence="2" id="KW-1185">Reference proteome</keyword>
<dbReference type="InterPro" id="IPR007523">
    <property type="entry name" value="NDUFAF3/AAMDC"/>
</dbReference>
<dbReference type="AlphaFoldDB" id="A0A1E5QAD3"/>
<dbReference type="Pfam" id="PF04430">
    <property type="entry name" value="DUF498"/>
    <property type="match status" value="1"/>
</dbReference>
<accession>A0A1E5QAD3</accession>
<comment type="caution">
    <text evidence="1">The sequence shown here is derived from an EMBL/GenBank/DDBJ whole genome shotgun (WGS) entry which is preliminary data.</text>
</comment>
<evidence type="ECO:0000313" key="1">
    <source>
        <dbReference type="EMBL" id="OEJ68883.1"/>
    </source>
</evidence>
<dbReference type="InterPro" id="IPR036748">
    <property type="entry name" value="MTH938-like_sf"/>
</dbReference>
<dbReference type="CDD" id="cd00248">
    <property type="entry name" value="Mth938-like"/>
    <property type="match status" value="1"/>
</dbReference>
<evidence type="ECO:0008006" key="3">
    <source>
        <dbReference type="Google" id="ProtNLM"/>
    </source>
</evidence>
<sequence>MSLDITPQVPASRQIVRAYGDGGFNISGVQHEGSVFVFLEETRAWSGEITLDALEPVIHLINKPEILIIGCGSTFELPDEALRAALKAHGIALEWMDTAAACRTYNVLALEERSVAAALVAVV</sequence>
<proteinExistence type="predicted"/>
<organism evidence="1 2">
    <name type="scientific">Magnetovibrio blakemorei</name>
    <dbReference type="NCBI Taxonomy" id="28181"/>
    <lineage>
        <taxon>Bacteria</taxon>
        <taxon>Pseudomonadati</taxon>
        <taxon>Pseudomonadota</taxon>
        <taxon>Alphaproteobacteria</taxon>
        <taxon>Rhodospirillales</taxon>
        <taxon>Magnetovibrionaceae</taxon>
        <taxon>Magnetovibrio</taxon>
    </lineage>
</organism>
<dbReference type="OrthoDB" id="7351393at2"/>
<evidence type="ECO:0000313" key="2">
    <source>
        <dbReference type="Proteomes" id="UP000095347"/>
    </source>
</evidence>
<dbReference type="PANTHER" id="PTHR21192">
    <property type="entry name" value="NUCLEAR PROTEIN E3-3"/>
    <property type="match status" value="1"/>
</dbReference>
<reference evidence="2" key="1">
    <citation type="submission" date="2016-07" db="EMBL/GenBank/DDBJ databases">
        <authorList>
            <person name="Florea S."/>
            <person name="Webb J.S."/>
            <person name="Jaromczyk J."/>
            <person name="Schardl C.L."/>
        </authorList>
    </citation>
    <scope>NUCLEOTIDE SEQUENCE [LARGE SCALE GENOMIC DNA]</scope>
    <source>
        <strain evidence="2">MV-1</strain>
    </source>
</reference>